<reference evidence="3 4" key="1">
    <citation type="submission" date="2020-10" db="EMBL/GenBank/DDBJ databases">
        <title>Whole genome sequence of oil-degrading bacteria Rhodococcus pyridinivorans strain 5Ap.</title>
        <authorList>
            <person name="Akhremchuk A.E."/>
            <person name="Valentovich L.N."/>
            <person name="Charniauskaya M.I."/>
            <person name="Bukliarevich H.A."/>
            <person name="Titok M.A."/>
        </authorList>
    </citation>
    <scope>NUCLEOTIDE SEQUENCE [LARGE SCALE GENOMIC DNA]</scope>
    <source>
        <strain evidence="3 4">5Ap</strain>
    </source>
</reference>
<feature type="domain" description="NUMOD4" evidence="1">
    <location>
        <begin position="7"/>
        <end position="57"/>
    </location>
</feature>
<keyword evidence="3" id="KW-0378">Hydrolase</keyword>
<evidence type="ECO:0000313" key="4">
    <source>
        <dbReference type="Proteomes" id="UP000593818"/>
    </source>
</evidence>
<dbReference type="Pfam" id="PF07463">
    <property type="entry name" value="NUMOD4"/>
    <property type="match status" value="1"/>
</dbReference>
<dbReference type="Pfam" id="PF13392">
    <property type="entry name" value="HNH_3"/>
    <property type="match status" value="1"/>
</dbReference>
<dbReference type="GO" id="GO:0016788">
    <property type="term" value="F:hydrolase activity, acting on ester bonds"/>
    <property type="evidence" value="ECO:0007669"/>
    <property type="project" value="InterPro"/>
</dbReference>
<dbReference type="InterPro" id="IPR044925">
    <property type="entry name" value="His-Me_finger_sf"/>
</dbReference>
<evidence type="ECO:0000259" key="2">
    <source>
        <dbReference type="Pfam" id="PF13392"/>
    </source>
</evidence>
<dbReference type="Proteomes" id="UP000593818">
    <property type="component" value="Chromosome"/>
</dbReference>
<keyword evidence="4" id="KW-1185">Reference proteome</keyword>
<gene>
    <name evidence="3" type="ORF">INP59_16865</name>
</gene>
<proteinExistence type="predicted"/>
<dbReference type="EMBL" id="CP063450">
    <property type="protein sequence ID" value="QOV97595.1"/>
    <property type="molecule type" value="Genomic_DNA"/>
</dbReference>
<dbReference type="SUPFAM" id="SSF54060">
    <property type="entry name" value="His-Me finger endonucleases"/>
    <property type="match status" value="1"/>
</dbReference>
<keyword evidence="3" id="KW-0255">Endonuclease</keyword>
<dbReference type="RefSeq" id="WP_193902381.1">
    <property type="nucleotide sequence ID" value="NZ_CP063450.1"/>
</dbReference>
<feature type="domain" description="HNH nuclease" evidence="2">
    <location>
        <begin position="75"/>
        <end position="115"/>
    </location>
</feature>
<organism evidence="3 4">
    <name type="scientific">Rhodococcus pyridinivorans</name>
    <dbReference type="NCBI Taxonomy" id="103816"/>
    <lineage>
        <taxon>Bacteria</taxon>
        <taxon>Bacillati</taxon>
        <taxon>Actinomycetota</taxon>
        <taxon>Actinomycetes</taxon>
        <taxon>Mycobacteriales</taxon>
        <taxon>Nocardiaceae</taxon>
        <taxon>Rhodococcus</taxon>
    </lineage>
</organism>
<accession>A0A7M2XIR7</accession>
<dbReference type="GO" id="GO:0004519">
    <property type="term" value="F:endonuclease activity"/>
    <property type="evidence" value="ECO:0007669"/>
    <property type="project" value="UniProtKB-KW"/>
</dbReference>
<evidence type="ECO:0000259" key="1">
    <source>
        <dbReference type="Pfam" id="PF07463"/>
    </source>
</evidence>
<dbReference type="Gene3D" id="3.90.75.20">
    <property type="match status" value="1"/>
</dbReference>
<name>A0A7M2XIR7_9NOCA</name>
<dbReference type="InterPro" id="IPR010902">
    <property type="entry name" value="NUMOD4"/>
</dbReference>
<dbReference type="AlphaFoldDB" id="A0A7M2XIR7"/>
<protein>
    <submittedName>
        <fullName evidence="3">HNH endonuclease</fullName>
    </submittedName>
</protein>
<keyword evidence="3" id="KW-0540">Nuclease</keyword>
<evidence type="ECO:0000313" key="3">
    <source>
        <dbReference type="EMBL" id="QOV97595.1"/>
    </source>
</evidence>
<sequence>MDNGTGEVWKSAPGWEGIFEVSDLGRVRSLPRIAVRKNGTPCSVRGRILHPYRKSSGHLILSVPKHAGGQGRASVHALVAEAFLGPRPDGHEVRHLDGNPANNRVTNLAYGTRTDQRFDDVRNGVHPMAGKTHCIRGHEFTPENTRTYTAATGRTHRYCRACERDRHRKP</sequence>
<dbReference type="InterPro" id="IPR003615">
    <property type="entry name" value="HNH_nuc"/>
</dbReference>